<keyword evidence="3 5" id="KW-0238">DNA-binding</keyword>
<accession>A0A323UTC7</accession>
<keyword evidence="2" id="KW-0805">Transcription regulation</keyword>
<dbReference type="InterPro" id="IPR050109">
    <property type="entry name" value="HTH-type_TetR-like_transc_reg"/>
</dbReference>
<organism evidence="7 8">
    <name type="scientific">Parazoarcus communis SWub3 = DSM 12120</name>
    <dbReference type="NCBI Taxonomy" id="1121029"/>
    <lineage>
        <taxon>Bacteria</taxon>
        <taxon>Pseudomonadati</taxon>
        <taxon>Pseudomonadota</taxon>
        <taxon>Betaproteobacteria</taxon>
        <taxon>Rhodocyclales</taxon>
        <taxon>Zoogloeaceae</taxon>
        <taxon>Parazoarcus</taxon>
    </lineage>
</organism>
<dbReference type="PANTHER" id="PTHR30055:SF226">
    <property type="entry name" value="HTH-TYPE TRANSCRIPTIONAL REGULATOR PKSA"/>
    <property type="match status" value="1"/>
</dbReference>
<keyword evidence="8" id="KW-1185">Reference proteome</keyword>
<evidence type="ECO:0000313" key="8">
    <source>
        <dbReference type="Proteomes" id="UP000248259"/>
    </source>
</evidence>
<dbReference type="Pfam" id="PF13977">
    <property type="entry name" value="TetR_C_6"/>
    <property type="match status" value="1"/>
</dbReference>
<keyword evidence="1" id="KW-0678">Repressor</keyword>
<gene>
    <name evidence="7" type="ORF">DNK49_17225</name>
</gene>
<evidence type="ECO:0000256" key="1">
    <source>
        <dbReference type="ARBA" id="ARBA00022491"/>
    </source>
</evidence>
<evidence type="ECO:0000256" key="2">
    <source>
        <dbReference type="ARBA" id="ARBA00023015"/>
    </source>
</evidence>
<proteinExistence type="predicted"/>
<dbReference type="InterPro" id="IPR036271">
    <property type="entry name" value="Tet_transcr_reg_TetR-rel_C_sf"/>
</dbReference>
<dbReference type="Proteomes" id="UP000248259">
    <property type="component" value="Unassembled WGS sequence"/>
</dbReference>
<dbReference type="InterPro" id="IPR039538">
    <property type="entry name" value="BetI_C"/>
</dbReference>
<dbReference type="PANTHER" id="PTHR30055">
    <property type="entry name" value="HTH-TYPE TRANSCRIPTIONAL REGULATOR RUTR"/>
    <property type="match status" value="1"/>
</dbReference>
<dbReference type="SUPFAM" id="SSF48498">
    <property type="entry name" value="Tetracyclin repressor-like, C-terminal domain"/>
    <property type="match status" value="1"/>
</dbReference>
<dbReference type="GO" id="GO:0000976">
    <property type="term" value="F:transcription cis-regulatory region binding"/>
    <property type="evidence" value="ECO:0007669"/>
    <property type="project" value="TreeGrafter"/>
</dbReference>
<dbReference type="EMBL" id="QKOE01000015">
    <property type="protein sequence ID" value="PZA15293.1"/>
    <property type="molecule type" value="Genomic_DNA"/>
</dbReference>
<dbReference type="InterPro" id="IPR001647">
    <property type="entry name" value="HTH_TetR"/>
</dbReference>
<evidence type="ECO:0000256" key="5">
    <source>
        <dbReference type="PROSITE-ProRule" id="PRU00335"/>
    </source>
</evidence>
<evidence type="ECO:0000256" key="4">
    <source>
        <dbReference type="ARBA" id="ARBA00023163"/>
    </source>
</evidence>
<keyword evidence="4" id="KW-0804">Transcription</keyword>
<dbReference type="Gene3D" id="1.10.357.10">
    <property type="entry name" value="Tetracycline Repressor, domain 2"/>
    <property type="match status" value="1"/>
</dbReference>
<evidence type="ECO:0000259" key="6">
    <source>
        <dbReference type="PROSITE" id="PS50977"/>
    </source>
</evidence>
<dbReference type="GO" id="GO:0003700">
    <property type="term" value="F:DNA-binding transcription factor activity"/>
    <property type="evidence" value="ECO:0007669"/>
    <property type="project" value="TreeGrafter"/>
</dbReference>
<dbReference type="PRINTS" id="PR00455">
    <property type="entry name" value="HTHTETR"/>
</dbReference>
<dbReference type="Pfam" id="PF00440">
    <property type="entry name" value="TetR_N"/>
    <property type="match status" value="1"/>
</dbReference>
<sequence length="205" mass="22292">MTTDPCTPAERSRAASRRAQILQAASDCFHDHGFHGASISLISKAAGMSAGHIYHYFENKEAIIAAIVERDLDRLLTLSAEMRAASDVLEALIGRAAEGVIDNLDPRTAGLKVEIVAEASRNPAVAKIVRAADRCCMSSLSETLRILRANKGHSTDDATLQGMTEVLASMFEGLLLRAIRNPDLDRDRVVAIFQRVIRQLVTDPN</sequence>
<dbReference type="RefSeq" id="WP_110527315.1">
    <property type="nucleotide sequence ID" value="NZ_QKOE01000015.1"/>
</dbReference>
<dbReference type="SUPFAM" id="SSF46689">
    <property type="entry name" value="Homeodomain-like"/>
    <property type="match status" value="1"/>
</dbReference>
<dbReference type="OrthoDB" id="9816320at2"/>
<feature type="DNA-binding region" description="H-T-H motif" evidence="5">
    <location>
        <begin position="38"/>
        <end position="57"/>
    </location>
</feature>
<dbReference type="AlphaFoldDB" id="A0A323UTC7"/>
<protein>
    <submittedName>
        <fullName evidence="7">TetR/AcrR family transcriptional regulator</fullName>
    </submittedName>
</protein>
<evidence type="ECO:0000256" key="3">
    <source>
        <dbReference type="ARBA" id="ARBA00023125"/>
    </source>
</evidence>
<dbReference type="InterPro" id="IPR009057">
    <property type="entry name" value="Homeodomain-like_sf"/>
</dbReference>
<comment type="caution">
    <text evidence="7">The sequence shown here is derived from an EMBL/GenBank/DDBJ whole genome shotgun (WGS) entry which is preliminary data.</text>
</comment>
<feature type="domain" description="HTH tetR-type" evidence="6">
    <location>
        <begin position="15"/>
        <end position="75"/>
    </location>
</feature>
<dbReference type="PROSITE" id="PS50977">
    <property type="entry name" value="HTH_TETR_2"/>
    <property type="match status" value="1"/>
</dbReference>
<evidence type="ECO:0000313" key="7">
    <source>
        <dbReference type="EMBL" id="PZA15293.1"/>
    </source>
</evidence>
<reference evidence="7 8" key="1">
    <citation type="submission" date="2018-06" db="EMBL/GenBank/DDBJ databases">
        <title>Azoarcus communis strain SWub3 genome.</title>
        <authorList>
            <person name="Zorraquino Salvo V."/>
            <person name="Toubiana D."/>
            <person name="Blumwald E."/>
        </authorList>
    </citation>
    <scope>NUCLEOTIDE SEQUENCE [LARGE SCALE GENOMIC DNA]</scope>
    <source>
        <strain evidence="7 8">SWub3</strain>
    </source>
</reference>
<name>A0A323UTC7_9RHOO</name>